<keyword evidence="3" id="KW-0653">Protein transport</keyword>
<dbReference type="Pfam" id="PF02883">
    <property type="entry name" value="Alpha_adaptinC2"/>
    <property type="match status" value="1"/>
</dbReference>
<dbReference type="SUPFAM" id="SSF49348">
    <property type="entry name" value="Clathrin adaptor appendage domain"/>
    <property type="match status" value="1"/>
</dbReference>
<dbReference type="PANTHER" id="PTHR11739:SF3">
    <property type="entry name" value="CITRATE SYNTHASE"/>
    <property type="match status" value="1"/>
</dbReference>
<dbReference type="Gene3D" id="1.10.580.10">
    <property type="entry name" value="Citrate Synthase, domain 1"/>
    <property type="match status" value="1"/>
</dbReference>
<dbReference type="InterPro" id="IPR008153">
    <property type="entry name" value="GAE_dom"/>
</dbReference>
<dbReference type="AlphaFoldDB" id="A0AAD5T5L3"/>
<dbReference type="GO" id="GO:0005829">
    <property type="term" value="C:cytosol"/>
    <property type="evidence" value="ECO:0007669"/>
    <property type="project" value="GOC"/>
</dbReference>
<dbReference type="GO" id="GO:0046912">
    <property type="term" value="F:acyltransferase activity, acyl groups converted into alkyl on transfer"/>
    <property type="evidence" value="ECO:0007669"/>
    <property type="project" value="InterPro"/>
</dbReference>
<evidence type="ECO:0000256" key="3">
    <source>
        <dbReference type="ARBA" id="ARBA00022927"/>
    </source>
</evidence>
<evidence type="ECO:0000256" key="1">
    <source>
        <dbReference type="ARBA" id="ARBA00004555"/>
    </source>
</evidence>
<dbReference type="Proteomes" id="UP001211907">
    <property type="component" value="Unassembled WGS sequence"/>
</dbReference>
<evidence type="ECO:0000313" key="7">
    <source>
        <dbReference type="EMBL" id="KAJ3131120.1"/>
    </source>
</evidence>
<dbReference type="GO" id="GO:0016482">
    <property type="term" value="P:cytosolic transport"/>
    <property type="evidence" value="ECO:0007669"/>
    <property type="project" value="UniProtKB-ARBA"/>
</dbReference>
<organism evidence="7 8">
    <name type="scientific">Physocladia obscura</name>
    <dbReference type="NCBI Taxonomy" id="109957"/>
    <lineage>
        <taxon>Eukaryota</taxon>
        <taxon>Fungi</taxon>
        <taxon>Fungi incertae sedis</taxon>
        <taxon>Chytridiomycota</taxon>
        <taxon>Chytridiomycota incertae sedis</taxon>
        <taxon>Chytridiomycetes</taxon>
        <taxon>Chytridiales</taxon>
        <taxon>Chytriomycetaceae</taxon>
        <taxon>Physocladia</taxon>
    </lineage>
</organism>
<dbReference type="GO" id="GO:0005794">
    <property type="term" value="C:Golgi apparatus"/>
    <property type="evidence" value="ECO:0007669"/>
    <property type="project" value="UniProtKB-SubCell"/>
</dbReference>
<evidence type="ECO:0000256" key="2">
    <source>
        <dbReference type="ARBA" id="ARBA00022448"/>
    </source>
</evidence>
<dbReference type="InterPro" id="IPR013041">
    <property type="entry name" value="Clathrin_app_Ig-like_sf"/>
</dbReference>
<dbReference type="GO" id="GO:0005975">
    <property type="term" value="P:carbohydrate metabolic process"/>
    <property type="evidence" value="ECO:0007669"/>
    <property type="project" value="TreeGrafter"/>
</dbReference>
<sequence>MDRLNEATYTPTPHSCARDVIFILHADHELNCSTAAVRQLGSTVIDPYVSIAGATAALYGPSHGGANEAALKWMIGSVENIPAQHLAELFGGLTLIPATTVLPASDSIHATQSADILSDLFTPNSARIPASIVTSDPLADLIKSSNITIDALPSTSTTLNKRLCFEKSGLKIYLIPQHATDKSFANVNAIFENDGFAAVTNLSFQVAVPKSLRLQINPPSSAFIPPKGTATQSMKIENPSKAVIKLRLKIGFLAGNEAVEDLVEVGGL</sequence>
<dbReference type="GO" id="GO:0006099">
    <property type="term" value="P:tricarboxylic acid cycle"/>
    <property type="evidence" value="ECO:0007669"/>
    <property type="project" value="TreeGrafter"/>
</dbReference>
<dbReference type="InterPro" id="IPR002020">
    <property type="entry name" value="Citrate_synthase"/>
</dbReference>
<keyword evidence="4" id="KW-0333">Golgi apparatus</keyword>
<dbReference type="GO" id="GO:0016192">
    <property type="term" value="P:vesicle-mediated transport"/>
    <property type="evidence" value="ECO:0007669"/>
    <property type="project" value="InterPro"/>
</dbReference>
<keyword evidence="2" id="KW-0813">Transport</keyword>
<comment type="caution">
    <text evidence="7">The sequence shown here is derived from an EMBL/GenBank/DDBJ whole genome shotgun (WGS) entry which is preliminary data.</text>
</comment>
<protein>
    <recommendedName>
        <fullName evidence="5">Citrate synthase</fullName>
    </recommendedName>
</protein>
<reference evidence="7" key="1">
    <citation type="submission" date="2020-05" db="EMBL/GenBank/DDBJ databases">
        <title>Phylogenomic resolution of chytrid fungi.</title>
        <authorList>
            <person name="Stajich J.E."/>
            <person name="Amses K."/>
            <person name="Simmons R."/>
            <person name="Seto K."/>
            <person name="Myers J."/>
            <person name="Bonds A."/>
            <person name="Quandt C.A."/>
            <person name="Barry K."/>
            <person name="Liu P."/>
            <person name="Grigoriev I."/>
            <person name="Longcore J.E."/>
            <person name="James T.Y."/>
        </authorList>
    </citation>
    <scope>NUCLEOTIDE SEQUENCE</scope>
    <source>
        <strain evidence="7">JEL0513</strain>
    </source>
</reference>
<dbReference type="GO" id="GO:0006886">
    <property type="term" value="P:intracellular protein transport"/>
    <property type="evidence" value="ECO:0007669"/>
    <property type="project" value="InterPro"/>
</dbReference>
<evidence type="ECO:0000256" key="4">
    <source>
        <dbReference type="ARBA" id="ARBA00023034"/>
    </source>
</evidence>
<dbReference type="SMART" id="SM00809">
    <property type="entry name" value="Alpha_adaptinC2"/>
    <property type="match status" value="1"/>
</dbReference>
<proteinExistence type="inferred from homology"/>
<comment type="subcellular location">
    <subcellularLocation>
        <location evidence="1">Golgi apparatus</location>
    </subcellularLocation>
</comment>
<evidence type="ECO:0000259" key="6">
    <source>
        <dbReference type="PROSITE" id="PS50180"/>
    </source>
</evidence>
<keyword evidence="5" id="KW-0808">Transferase</keyword>
<dbReference type="Gene3D" id="2.60.40.1230">
    <property type="match status" value="1"/>
</dbReference>
<gene>
    <name evidence="7" type="ORF">HK100_006779</name>
</gene>
<dbReference type="GO" id="GO:0005759">
    <property type="term" value="C:mitochondrial matrix"/>
    <property type="evidence" value="ECO:0007669"/>
    <property type="project" value="TreeGrafter"/>
</dbReference>
<dbReference type="PRINTS" id="PR00143">
    <property type="entry name" value="CITRTSNTHASE"/>
</dbReference>
<dbReference type="PROSITE" id="PS50180">
    <property type="entry name" value="GAE"/>
    <property type="match status" value="1"/>
</dbReference>
<dbReference type="EMBL" id="JADGJH010000316">
    <property type="protein sequence ID" value="KAJ3131120.1"/>
    <property type="molecule type" value="Genomic_DNA"/>
</dbReference>
<feature type="domain" description="GAE" evidence="6">
    <location>
        <begin position="157"/>
        <end position="268"/>
    </location>
</feature>
<dbReference type="InterPro" id="IPR008152">
    <property type="entry name" value="Clathrin_a/b/g-adaptin_app_Ig"/>
</dbReference>
<dbReference type="SUPFAM" id="SSF48256">
    <property type="entry name" value="Citrate synthase"/>
    <property type="match status" value="1"/>
</dbReference>
<evidence type="ECO:0000256" key="5">
    <source>
        <dbReference type="RuleBase" id="RU000441"/>
    </source>
</evidence>
<dbReference type="PANTHER" id="PTHR11739">
    <property type="entry name" value="CITRATE SYNTHASE"/>
    <property type="match status" value="1"/>
</dbReference>
<evidence type="ECO:0000313" key="8">
    <source>
        <dbReference type="Proteomes" id="UP001211907"/>
    </source>
</evidence>
<dbReference type="Pfam" id="PF00285">
    <property type="entry name" value="Citrate_synt"/>
    <property type="match status" value="1"/>
</dbReference>
<dbReference type="InterPro" id="IPR036969">
    <property type="entry name" value="Citrate_synthase_sf"/>
</dbReference>
<accession>A0AAD5T5L3</accession>
<comment type="similarity">
    <text evidence="5">Belongs to the citrate synthase family.</text>
</comment>
<dbReference type="InterPro" id="IPR016142">
    <property type="entry name" value="Citrate_synth-like_lrg_a-sub"/>
</dbReference>
<name>A0AAD5T5L3_9FUNG</name>
<keyword evidence="8" id="KW-1185">Reference proteome</keyword>